<feature type="transmembrane region" description="Helical" evidence="5">
    <location>
        <begin position="12"/>
        <end position="32"/>
    </location>
</feature>
<dbReference type="AlphaFoldDB" id="A0A2S7N0A1"/>
<feature type="transmembrane region" description="Helical" evidence="5">
    <location>
        <begin position="239"/>
        <end position="257"/>
    </location>
</feature>
<feature type="transmembrane region" description="Helical" evidence="5">
    <location>
        <begin position="444"/>
        <end position="460"/>
    </location>
</feature>
<feature type="transmembrane region" description="Helical" evidence="5">
    <location>
        <begin position="134"/>
        <end position="156"/>
    </location>
</feature>
<dbReference type="GO" id="GO:0016020">
    <property type="term" value="C:membrane"/>
    <property type="evidence" value="ECO:0007669"/>
    <property type="project" value="UniProtKB-SubCell"/>
</dbReference>
<organism evidence="7 8">
    <name type="scientific">Pradoshia eiseniae</name>
    <dbReference type="NCBI Taxonomy" id="2064768"/>
    <lineage>
        <taxon>Bacteria</taxon>
        <taxon>Bacillati</taxon>
        <taxon>Bacillota</taxon>
        <taxon>Bacilli</taxon>
        <taxon>Bacillales</taxon>
        <taxon>Bacillaceae</taxon>
        <taxon>Pradoshia</taxon>
    </lineage>
</organism>
<evidence type="ECO:0000313" key="7">
    <source>
        <dbReference type="EMBL" id="PQD95446.1"/>
    </source>
</evidence>
<evidence type="ECO:0000256" key="1">
    <source>
        <dbReference type="ARBA" id="ARBA00004141"/>
    </source>
</evidence>
<comment type="subcellular location">
    <subcellularLocation>
        <location evidence="1">Membrane</location>
        <topology evidence="1">Multi-pass membrane protein</topology>
    </subcellularLocation>
</comment>
<dbReference type="Pfam" id="PF04932">
    <property type="entry name" value="Wzy_C"/>
    <property type="match status" value="1"/>
</dbReference>
<feature type="transmembrane region" description="Helical" evidence="5">
    <location>
        <begin position="286"/>
        <end position="304"/>
    </location>
</feature>
<comment type="caution">
    <text evidence="7">The sequence shown here is derived from an EMBL/GenBank/DDBJ whole genome shotgun (WGS) entry which is preliminary data.</text>
</comment>
<accession>A0A2S7N0A1</accession>
<dbReference type="PANTHER" id="PTHR37422:SF13">
    <property type="entry name" value="LIPOPOLYSACCHARIDE BIOSYNTHESIS PROTEIN PA4999-RELATED"/>
    <property type="match status" value="1"/>
</dbReference>
<dbReference type="Proteomes" id="UP000239663">
    <property type="component" value="Unassembled WGS sequence"/>
</dbReference>
<evidence type="ECO:0000256" key="5">
    <source>
        <dbReference type="SAM" id="Phobius"/>
    </source>
</evidence>
<keyword evidence="8" id="KW-1185">Reference proteome</keyword>
<dbReference type="OrthoDB" id="2937479at2"/>
<evidence type="ECO:0000256" key="4">
    <source>
        <dbReference type="ARBA" id="ARBA00023136"/>
    </source>
</evidence>
<keyword evidence="2 5" id="KW-0812">Transmembrane</keyword>
<keyword evidence="4 5" id="KW-0472">Membrane</keyword>
<evidence type="ECO:0000259" key="6">
    <source>
        <dbReference type="Pfam" id="PF04932"/>
    </source>
</evidence>
<dbReference type="InterPro" id="IPR007016">
    <property type="entry name" value="O-antigen_ligase-rel_domated"/>
</dbReference>
<reference evidence="7 8" key="1">
    <citation type="submission" date="2017-12" db="EMBL/GenBank/DDBJ databases">
        <title>Taxonomic description and draft genome of Pradoshia cofamensis Gen. nov., sp. nov., a thermotolerant bacillale isolated from anterior gut of earthworm Eisenia fetida.</title>
        <authorList>
            <person name="Saha T."/>
            <person name="Chakraborty R."/>
        </authorList>
    </citation>
    <scope>NUCLEOTIDE SEQUENCE [LARGE SCALE GENOMIC DNA]</scope>
    <source>
        <strain evidence="7 8">EAG3</strain>
    </source>
</reference>
<feature type="transmembrane region" description="Helical" evidence="5">
    <location>
        <begin position="263"/>
        <end position="279"/>
    </location>
</feature>
<dbReference type="PANTHER" id="PTHR37422">
    <property type="entry name" value="TEICHURONIC ACID BIOSYNTHESIS PROTEIN TUAE"/>
    <property type="match status" value="1"/>
</dbReference>
<feature type="transmembrane region" description="Helical" evidence="5">
    <location>
        <begin position="168"/>
        <end position="195"/>
    </location>
</feature>
<dbReference type="InterPro" id="IPR051533">
    <property type="entry name" value="WaaL-like"/>
</dbReference>
<name>A0A2S7N0A1_9BACI</name>
<gene>
    <name evidence="7" type="ORF">CYL18_09170</name>
</gene>
<feature type="transmembrane region" description="Helical" evidence="5">
    <location>
        <begin position="79"/>
        <end position="99"/>
    </location>
</feature>
<sequence>MDSLLLNNQSRHFRQAILAAILALAVGAFAALPLTYLPIILIIIAVIFFFPLTVERVFLFIALSIFIDRSFITFQGSYIRIFQILFLALFLKFTIEFLLSKRELFKTPLFILINLWVFSYFFSIGHLISVSDFWVSVVGQLFLNLFYFISVQCIYNKGLNFFYKVLKYTLISGIFVTAVGILQWIGFFLGFEIGLSHYEEIGIPRPSSFAHEPDWYGLFAGYTAVWFVVMYLSREKSLFSPLFIIIGMFMSFIGVFISMARASILSLAISLIFIFIITKNIRAIKLFVSSVLILIFTAIMLFIVNQEIFVNVYERLNPSTSLETDQGAGDSRLASIQVMLDYIPKHPFVGNGSGGMAELSMRDDIRQEYIYGGELNAGKGNANLFLTILFDTGIIGLIIFLLILGRLIWMILFVYHKSSFIPLGFLAASLFILIDFNFNNGFRMGFVWFHAALITSYFLLMKKGRKDFKSIPRGEGS</sequence>
<feature type="transmembrane region" description="Helical" evidence="5">
    <location>
        <begin position="111"/>
        <end position="128"/>
    </location>
</feature>
<evidence type="ECO:0000313" key="8">
    <source>
        <dbReference type="Proteomes" id="UP000239663"/>
    </source>
</evidence>
<evidence type="ECO:0000256" key="2">
    <source>
        <dbReference type="ARBA" id="ARBA00022692"/>
    </source>
</evidence>
<proteinExistence type="predicted"/>
<feature type="transmembrane region" description="Helical" evidence="5">
    <location>
        <begin position="420"/>
        <end position="438"/>
    </location>
</feature>
<evidence type="ECO:0000256" key="3">
    <source>
        <dbReference type="ARBA" id="ARBA00022989"/>
    </source>
</evidence>
<dbReference type="EMBL" id="PKOZ01000004">
    <property type="protein sequence ID" value="PQD95446.1"/>
    <property type="molecule type" value="Genomic_DNA"/>
</dbReference>
<protein>
    <recommendedName>
        <fullName evidence="6">O-antigen ligase-related domain-containing protein</fullName>
    </recommendedName>
</protein>
<feature type="domain" description="O-antigen ligase-related" evidence="6">
    <location>
        <begin position="247"/>
        <end position="401"/>
    </location>
</feature>
<feature type="transmembrane region" description="Helical" evidence="5">
    <location>
        <begin position="384"/>
        <end position="408"/>
    </location>
</feature>
<dbReference type="RefSeq" id="WP_104849201.1">
    <property type="nucleotide sequence ID" value="NZ_PKOZ01000004.1"/>
</dbReference>
<feature type="transmembrane region" description="Helical" evidence="5">
    <location>
        <begin position="39"/>
        <end position="67"/>
    </location>
</feature>
<feature type="transmembrane region" description="Helical" evidence="5">
    <location>
        <begin position="215"/>
        <end position="232"/>
    </location>
</feature>
<keyword evidence="3 5" id="KW-1133">Transmembrane helix</keyword>